<dbReference type="InterPro" id="IPR015421">
    <property type="entry name" value="PyrdxlP-dep_Trfase_major"/>
</dbReference>
<dbReference type="PANTHER" id="PTHR13693">
    <property type="entry name" value="CLASS II AMINOTRANSFERASE/8-AMINO-7-OXONONANOATE SYNTHASE"/>
    <property type="match status" value="1"/>
</dbReference>
<reference evidence="5 6" key="1">
    <citation type="submission" date="2019-04" db="EMBL/GenBank/DDBJ databases">
        <title>Sphingomonas psychrotolerans sp. nov., isolated from soil in the Tianshan Mountains, Xinjiang, China.</title>
        <authorList>
            <person name="Luo Y."/>
            <person name="Sheng H."/>
        </authorList>
    </citation>
    <scope>NUCLEOTIDE SEQUENCE [LARGE SCALE GENOMIC DNA]</scope>
    <source>
        <strain evidence="5 6">KIS18-15</strain>
    </source>
</reference>
<dbReference type="InterPro" id="IPR015424">
    <property type="entry name" value="PyrdxlP-dep_Trfase"/>
</dbReference>
<sequence>MGYFARQQTDLASLAAMDRSRRLTPRSGRDFSSNDYLGLAGAPRLAAAVAAALERGVPIGSGGSRLLRGNHAEHQALEEEAARFFGSETALFFSSGYAANVALLATLPQRGDLVVYDALVHASAHEGLRLGRAENRAAAHNEADAFEAVIAAWRREGGTGRVWIAVESLYSMDGDRAPLDALAALADRHEAILLVDEAHATGVFGADGRGLADALQGRENLITLHTCGKALGCEGALLCAPATVRDFLVNRGRGFIFSTAPSPLIAAAVRAALRLLVEEPQRRERLHALIGAAQTLLAPTGVTPTGSQILPLIIGDDGRTMARAATLRAAGFDVRGIRPPTVPAGTARLRVSLTLNIGLDDVAALAGALA</sequence>
<gene>
    <name evidence="5" type="ORF">E5A74_09495</name>
</gene>
<dbReference type="Gene3D" id="3.90.1150.10">
    <property type="entry name" value="Aspartate Aminotransferase, domain 1"/>
    <property type="match status" value="1"/>
</dbReference>
<dbReference type="Gene3D" id="3.40.640.10">
    <property type="entry name" value="Type I PLP-dependent aspartate aminotransferase-like (Major domain)"/>
    <property type="match status" value="1"/>
</dbReference>
<evidence type="ECO:0000259" key="4">
    <source>
        <dbReference type="Pfam" id="PF00155"/>
    </source>
</evidence>
<dbReference type="InterPro" id="IPR015422">
    <property type="entry name" value="PyrdxlP-dep_Trfase_small"/>
</dbReference>
<keyword evidence="2" id="KW-0808">Transferase</keyword>
<dbReference type="Proteomes" id="UP000309848">
    <property type="component" value="Unassembled WGS sequence"/>
</dbReference>
<organism evidence="5 6">
    <name type="scientific">Sphingomonas naasensis</name>
    <dbReference type="NCBI Taxonomy" id="1344951"/>
    <lineage>
        <taxon>Bacteria</taxon>
        <taxon>Pseudomonadati</taxon>
        <taxon>Pseudomonadota</taxon>
        <taxon>Alphaproteobacteria</taxon>
        <taxon>Sphingomonadales</taxon>
        <taxon>Sphingomonadaceae</taxon>
        <taxon>Sphingomonas</taxon>
    </lineage>
</organism>
<protein>
    <submittedName>
        <fullName evidence="5">8-amino-7-oxononanoate synthase</fullName>
    </submittedName>
</protein>
<comment type="cofactor">
    <cofactor evidence="1">
        <name>pyridoxal 5'-phosphate</name>
        <dbReference type="ChEBI" id="CHEBI:597326"/>
    </cofactor>
</comment>
<dbReference type="GO" id="GO:0009102">
    <property type="term" value="P:biotin biosynthetic process"/>
    <property type="evidence" value="ECO:0007669"/>
    <property type="project" value="TreeGrafter"/>
</dbReference>
<dbReference type="EMBL" id="SRXU01000003">
    <property type="protein sequence ID" value="TGX43382.1"/>
    <property type="molecule type" value="Genomic_DNA"/>
</dbReference>
<dbReference type="GO" id="GO:0030170">
    <property type="term" value="F:pyridoxal phosphate binding"/>
    <property type="evidence" value="ECO:0007669"/>
    <property type="project" value="InterPro"/>
</dbReference>
<dbReference type="InterPro" id="IPR050087">
    <property type="entry name" value="AON_synthase_class-II"/>
</dbReference>
<dbReference type="GO" id="GO:0008710">
    <property type="term" value="F:8-amino-7-oxononanoate synthase activity"/>
    <property type="evidence" value="ECO:0007669"/>
    <property type="project" value="TreeGrafter"/>
</dbReference>
<proteinExistence type="predicted"/>
<keyword evidence="3" id="KW-0663">Pyridoxal phosphate</keyword>
<comment type="caution">
    <text evidence="5">The sequence shown here is derived from an EMBL/GenBank/DDBJ whole genome shotgun (WGS) entry which is preliminary data.</text>
</comment>
<evidence type="ECO:0000313" key="5">
    <source>
        <dbReference type="EMBL" id="TGX43382.1"/>
    </source>
</evidence>
<dbReference type="Pfam" id="PF00155">
    <property type="entry name" value="Aminotran_1_2"/>
    <property type="match status" value="1"/>
</dbReference>
<dbReference type="OrthoDB" id="9807157at2"/>
<dbReference type="PANTHER" id="PTHR13693:SF100">
    <property type="entry name" value="8-AMINO-7-OXONONANOATE SYNTHASE"/>
    <property type="match status" value="1"/>
</dbReference>
<dbReference type="AlphaFoldDB" id="A0A4V3QWP1"/>
<dbReference type="InterPro" id="IPR004839">
    <property type="entry name" value="Aminotransferase_I/II_large"/>
</dbReference>
<accession>A0A4V3QWP1</accession>
<evidence type="ECO:0000313" key="6">
    <source>
        <dbReference type="Proteomes" id="UP000309848"/>
    </source>
</evidence>
<evidence type="ECO:0000256" key="3">
    <source>
        <dbReference type="ARBA" id="ARBA00022898"/>
    </source>
</evidence>
<dbReference type="SUPFAM" id="SSF53383">
    <property type="entry name" value="PLP-dependent transferases"/>
    <property type="match status" value="1"/>
</dbReference>
<feature type="domain" description="Aminotransferase class I/classII large" evidence="4">
    <location>
        <begin position="30"/>
        <end position="355"/>
    </location>
</feature>
<dbReference type="RefSeq" id="WP_135984161.1">
    <property type="nucleotide sequence ID" value="NZ_JAASQM010000002.1"/>
</dbReference>
<evidence type="ECO:0000256" key="2">
    <source>
        <dbReference type="ARBA" id="ARBA00022679"/>
    </source>
</evidence>
<keyword evidence="6" id="KW-1185">Reference proteome</keyword>
<evidence type="ECO:0000256" key="1">
    <source>
        <dbReference type="ARBA" id="ARBA00001933"/>
    </source>
</evidence>
<name>A0A4V3QWP1_9SPHN</name>